<keyword evidence="2" id="KW-1185">Reference proteome</keyword>
<accession>A0A8J9V4D2</accession>
<gene>
    <name evidence="1" type="ORF">BINO364_LOCUS2162</name>
</gene>
<dbReference type="OrthoDB" id="8194935at2759"/>
<dbReference type="Proteomes" id="UP000838878">
    <property type="component" value="Chromosome 10"/>
</dbReference>
<name>A0A8J9V4D2_9NEOP</name>
<sequence>MQPLSMCSNTLLSLRDAHTVLLATARIVLRTSDGYEYIARALIDNGSMNNFVTINLCKKLSLKITSLTEQVTVNGFGGSSKEVKGETNIKFYSRFDRNISFNLQPLVVENITDRIPTLPIDRSMLAYLSRTKLADDTFSDPGEVEILIGAKLFTRLLLPGRVHGPPGTPTGFKPRLDLF</sequence>
<organism evidence="1 2">
    <name type="scientific">Brenthis ino</name>
    <name type="common">lesser marbled fritillary</name>
    <dbReference type="NCBI Taxonomy" id="405034"/>
    <lineage>
        <taxon>Eukaryota</taxon>
        <taxon>Metazoa</taxon>
        <taxon>Ecdysozoa</taxon>
        <taxon>Arthropoda</taxon>
        <taxon>Hexapoda</taxon>
        <taxon>Insecta</taxon>
        <taxon>Pterygota</taxon>
        <taxon>Neoptera</taxon>
        <taxon>Endopterygota</taxon>
        <taxon>Lepidoptera</taxon>
        <taxon>Glossata</taxon>
        <taxon>Ditrysia</taxon>
        <taxon>Papilionoidea</taxon>
        <taxon>Nymphalidae</taxon>
        <taxon>Heliconiinae</taxon>
        <taxon>Argynnini</taxon>
        <taxon>Brenthis</taxon>
    </lineage>
</organism>
<dbReference type="AlphaFoldDB" id="A0A8J9V4D2"/>
<evidence type="ECO:0008006" key="3">
    <source>
        <dbReference type="Google" id="ProtNLM"/>
    </source>
</evidence>
<evidence type="ECO:0000313" key="2">
    <source>
        <dbReference type="Proteomes" id="UP000838878"/>
    </source>
</evidence>
<protein>
    <recommendedName>
        <fullName evidence="3">Peptidase aspartic putative domain-containing protein</fullName>
    </recommendedName>
</protein>
<proteinExistence type="predicted"/>
<dbReference type="EMBL" id="OV170230">
    <property type="protein sequence ID" value="CAH0715193.1"/>
    <property type="molecule type" value="Genomic_DNA"/>
</dbReference>
<feature type="non-terminal residue" evidence="1">
    <location>
        <position position="179"/>
    </location>
</feature>
<evidence type="ECO:0000313" key="1">
    <source>
        <dbReference type="EMBL" id="CAH0715193.1"/>
    </source>
</evidence>
<reference evidence="1" key="1">
    <citation type="submission" date="2021-12" db="EMBL/GenBank/DDBJ databases">
        <authorList>
            <person name="Martin H S."/>
        </authorList>
    </citation>
    <scope>NUCLEOTIDE SEQUENCE</scope>
</reference>